<dbReference type="EMBL" id="JANPWB010000006">
    <property type="protein sequence ID" value="KAJ1181709.1"/>
    <property type="molecule type" value="Genomic_DNA"/>
</dbReference>
<sequence length="72" mass="7936">MRPARVRISAAQPHANLRILASARNKIIQLRKQIRSSNIGERPVYASLRVAVPRLYGHGRDASLIPCAPPSV</sequence>
<organism evidence="1 2">
    <name type="scientific">Pleurodeles waltl</name>
    <name type="common">Iberian ribbed newt</name>
    <dbReference type="NCBI Taxonomy" id="8319"/>
    <lineage>
        <taxon>Eukaryota</taxon>
        <taxon>Metazoa</taxon>
        <taxon>Chordata</taxon>
        <taxon>Craniata</taxon>
        <taxon>Vertebrata</taxon>
        <taxon>Euteleostomi</taxon>
        <taxon>Amphibia</taxon>
        <taxon>Batrachia</taxon>
        <taxon>Caudata</taxon>
        <taxon>Salamandroidea</taxon>
        <taxon>Salamandridae</taxon>
        <taxon>Pleurodelinae</taxon>
        <taxon>Pleurodeles</taxon>
    </lineage>
</organism>
<reference evidence="1" key="1">
    <citation type="journal article" date="2022" name="bioRxiv">
        <title>Sequencing and chromosome-scale assembly of the giantPleurodeles waltlgenome.</title>
        <authorList>
            <person name="Brown T."/>
            <person name="Elewa A."/>
            <person name="Iarovenko S."/>
            <person name="Subramanian E."/>
            <person name="Araus A.J."/>
            <person name="Petzold A."/>
            <person name="Susuki M."/>
            <person name="Suzuki K.-i.T."/>
            <person name="Hayashi T."/>
            <person name="Toyoda A."/>
            <person name="Oliveira C."/>
            <person name="Osipova E."/>
            <person name="Leigh N.D."/>
            <person name="Simon A."/>
            <person name="Yun M.H."/>
        </authorList>
    </citation>
    <scope>NUCLEOTIDE SEQUENCE</scope>
    <source>
        <strain evidence="1">20211129_DDA</strain>
        <tissue evidence="1">Liver</tissue>
    </source>
</reference>
<keyword evidence="2" id="KW-1185">Reference proteome</keyword>
<accession>A0AAV7TZY3</accession>
<protein>
    <submittedName>
        <fullName evidence="1">Uncharacterized protein</fullName>
    </submittedName>
</protein>
<proteinExistence type="predicted"/>
<dbReference type="Proteomes" id="UP001066276">
    <property type="component" value="Chromosome 3_2"/>
</dbReference>
<evidence type="ECO:0000313" key="2">
    <source>
        <dbReference type="Proteomes" id="UP001066276"/>
    </source>
</evidence>
<comment type="caution">
    <text evidence="1">The sequence shown here is derived from an EMBL/GenBank/DDBJ whole genome shotgun (WGS) entry which is preliminary data.</text>
</comment>
<evidence type="ECO:0000313" key="1">
    <source>
        <dbReference type="EMBL" id="KAJ1181709.1"/>
    </source>
</evidence>
<gene>
    <name evidence="1" type="ORF">NDU88_006911</name>
</gene>
<name>A0AAV7TZY3_PLEWA</name>
<dbReference type="AlphaFoldDB" id="A0AAV7TZY3"/>